<dbReference type="InterPro" id="IPR022192">
    <property type="entry name" value="SUV3_C"/>
</dbReference>
<dbReference type="FunFam" id="3.40.50.300:FF:001549">
    <property type="entry name" value="SUV3p ATP-dependent RNA helicase"/>
    <property type="match status" value="1"/>
</dbReference>
<dbReference type="FunFam" id="3.40.50.300:FF:000269">
    <property type="entry name" value="ATP-dependent RNA helicase SUPV3L1, mitochondrial"/>
    <property type="match status" value="1"/>
</dbReference>
<dbReference type="InterPro" id="IPR050699">
    <property type="entry name" value="RNA-DNA_Helicase"/>
</dbReference>
<evidence type="ECO:0000256" key="11">
    <source>
        <dbReference type="ARBA" id="ARBA00047984"/>
    </source>
</evidence>
<evidence type="ECO:0000256" key="6">
    <source>
        <dbReference type="ARBA" id="ARBA00022806"/>
    </source>
</evidence>
<keyword evidence="17" id="KW-1185">Reference proteome</keyword>
<gene>
    <name evidence="16" type="ORF">HG537_0G01560</name>
</gene>
<dbReference type="GO" id="GO:0003723">
    <property type="term" value="F:RNA binding"/>
    <property type="evidence" value="ECO:0007669"/>
    <property type="project" value="UniProtKB-KW"/>
</dbReference>
<proteinExistence type="inferred from homology"/>
<dbReference type="OrthoDB" id="6692397at2759"/>
<dbReference type="Proteomes" id="UP000510647">
    <property type="component" value="Chromosome 7"/>
</dbReference>
<dbReference type="InterPro" id="IPR044774">
    <property type="entry name" value="Suv3_DEXQc"/>
</dbReference>
<dbReference type="Pfam" id="PF00271">
    <property type="entry name" value="Helicase_C"/>
    <property type="match status" value="1"/>
</dbReference>
<dbReference type="GO" id="GO:0005524">
    <property type="term" value="F:ATP binding"/>
    <property type="evidence" value="ECO:0007669"/>
    <property type="project" value="UniProtKB-KW"/>
</dbReference>
<dbReference type="AlphaFoldDB" id="A0A7H9HZJ1"/>
<comment type="subcellular location">
    <subcellularLocation>
        <location evidence="1">Mitochondrion</location>
    </subcellularLocation>
</comment>
<feature type="region of interest" description="Disordered" evidence="13">
    <location>
        <begin position="729"/>
        <end position="761"/>
    </location>
</feature>
<evidence type="ECO:0000256" key="12">
    <source>
        <dbReference type="ARBA" id="ARBA00071444"/>
    </source>
</evidence>
<keyword evidence="10" id="KW-0496">Mitochondrion</keyword>
<protein>
    <recommendedName>
        <fullName evidence="12">ATP-dependent RNA helicase SUV3, mitochondrial</fullName>
        <ecNumber evidence="3">3.6.4.13</ecNumber>
    </recommendedName>
</protein>
<dbReference type="SMART" id="SM00490">
    <property type="entry name" value="HELICc"/>
    <property type="match status" value="1"/>
</dbReference>
<evidence type="ECO:0000256" key="7">
    <source>
        <dbReference type="ARBA" id="ARBA00022840"/>
    </source>
</evidence>
<dbReference type="Pfam" id="PF22527">
    <property type="entry name" value="DEXQc_Suv3"/>
    <property type="match status" value="1"/>
</dbReference>
<evidence type="ECO:0000256" key="2">
    <source>
        <dbReference type="ARBA" id="ARBA00008708"/>
    </source>
</evidence>
<dbReference type="GO" id="GO:0000965">
    <property type="term" value="P:mitochondrial RNA 3'-end processing"/>
    <property type="evidence" value="ECO:0007669"/>
    <property type="project" value="TreeGrafter"/>
</dbReference>
<dbReference type="InterPro" id="IPR001650">
    <property type="entry name" value="Helicase_C-like"/>
</dbReference>
<feature type="domain" description="Helicase ATP-binding" evidence="14">
    <location>
        <begin position="239"/>
        <end position="402"/>
    </location>
</feature>
<dbReference type="CDD" id="cd18805">
    <property type="entry name" value="SF2_C_suv3"/>
    <property type="match status" value="1"/>
</dbReference>
<evidence type="ECO:0000256" key="5">
    <source>
        <dbReference type="ARBA" id="ARBA00022801"/>
    </source>
</evidence>
<keyword evidence="8" id="KW-0694">RNA-binding</keyword>
<dbReference type="Pfam" id="PF12513">
    <property type="entry name" value="SUV3_C"/>
    <property type="match status" value="1"/>
</dbReference>
<accession>A0A7H9HZJ1</accession>
<dbReference type="PANTHER" id="PTHR12131">
    <property type="entry name" value="ATP-DEPENDENT RNA AND DNA HELICASE"/>
    <property type="match status" value="1"/>
</dbReference>
<keyword evidence="6" id="KW-0347">Helicase</keyword>
<name>A0A7H9HZJ1_9SACH</name>
<feature type="domain" description="Helicase C-terminal" evidence="15">
    <location>
        <begin position="403"/>
        <end position="562"/>
    </location>
</feature>
<dbReference type="InterPro" id="IPR027417">
    <property type="entry name" value="P-loop_NTPase"/>
</dbReference>
<organism evidence="16 17">
    <name type="scientific">Torulaspora globosa</name>
    <dbReference type="NCBI Taxonomy" id="48254"/>
    <lineage>
        <taxon>Eukaryota</taxon>
        <taxon>Fungi</taxon>
        <taxon>Dikarya</taxon>
        <taxon>Ascomycota</taxon>
        <taxon>Saccharomycotina</taxon>
        <taxon>Saccharomycetes</taxon>
        <taxon>Saccharomycetales</taxon>
        <taxon>Saccharomycetaceae</taxon>
        <taxon>Torulaspora</taxon>
    </lineage>
</organism>
<dbReference type="Gene3D" id="1.20.272.40">
    <property type="match status" value="1"/>
</dbReference>
<evidence type="ECO:0000256" key="9">
    <source>
        <dbReference type="ARBA" id="ARBA00022946"/>
    </source>
</evidence>
<dbReference type="CDD" id="cd17913">
    <property type="entry name" value="DEXQc_Suv3"/>
    <property type="match status" value="1"/>
</dbReference>
<dbReference type="GO" id="GO:0016787">
    <property type="term" value="F:hydrolase activity"/>
    <property type="evidence" value="ECO:0007669"/>
    <property type="project" value="UniProtKB-KW"/>
</dbReference>
<evidence type="ECO:0000259" key="14">
    <source>
        <dbReference type="PROSITE" id="PS51192"/>
    </source>
</evidence>
<feature type="compositionally biased region" description="Polar residues" evidence="13">
    <location>
        <begin position="747"/>
        <end position="761"/>
    </location>
</feature>
<evidence type="ECO:0000313" key="17">
    <source>
        <dbReference type="Proteomes" id="UP000510647"/>
    </source>
</evidence>
<dbReference type="GO" id="GO:0003724">
    <property type="term" value="F:RNA helicase activity"/>
    <property type="evidence" value="ECO:0007669"/>
    <property type="project" value="UniProtKB-EC"/>
</dbReference>
<keyword evidence="5" id="KW-0378">Hydrolase</keyword>
<evidence type="ECO:0000256" key="4">
    <source>
        <dbReference type="ARBA" id="ARBA00022741"/>
    </source>
</evidence>
<dbReference type="FunFam" id="1.20.58.1080:FF:000004">
    <property type="entry name" value="SUV3p ATP-dependent RNA helicase"/>
    <property type="match status" value="1"/>
</dbReference>
<dbReference type="PROSITE" id="PS51192">
    <property type="entry name" value="HELICASE_ATP_BIND_1"/>
    <property type="match status" value="1"/>
</dbReference>
<reference evidence="16 17" key="1">
    <citation type="submission" date="2020-06" db="EMBL/GenBank/DDBJ databases">
        <title>The yeast mating-type switching endonuclease HO is a domesticated member of an unorthodox homing genetic element family.</title>
        <authorList>
            <person name="Coughlan A.Y."/>
            <person name="Lombardi L."/>
            <person name="Braun-Galleani S."/>
            <person name="Martos A.R."/>
            <person name="Galeote V."/>
            <person name="Bigey F."/>
            <person name="Dequin S."/>
            <person name="Byrne K.P."/>
            <person name="Wolfe K.H."/>
        </authorList>
    </citation>
    <scope>NUCLEOTIDE SEQUENCE [LARGE SCALE GENOMIC DNA]</scope>
    <source>
        <strain evidence="16 17">CBS2947</strain>
    </source>
</reference>
<evidence type="ECO:0000256" key="10">
    <source>
        <dbReference type="ARBA" id="ARBA00023128"/>
    </source>
</evidence>
<dbReference type="Gene3D" id="1.20.58.1080">
    <property type="match status" value="1"/>
</dbReference>
<evidence type="ECO:0000313" key="16">
    <source>
        <dbReference type="EMBL" id="QLQ81902.1"/>
    </source>
</evidence>
<dbReference type="PANTHER" id="PTHR12131:SF1">
    <property type="entry name" value="ATP-DEPENDENT RNA HELICASE SUPV3L1, MITOCHONDRIAL-RELATED"/>
    <property type="match status" value="1"/>
</dbReference>
<evidence type="ECO:0000256" key="1">
    <source>
        <dbReference type="ARBA" id="ARBA00004173"/>
    </source>
</evidence>
<comment type="catalytic activity">
    <reaction evidence="11">
        <text>ATP + H2O = ADP + phosphate + H(+)</text>
        <dbReference type="Rhea" id="RHEA:13065"/>
        <dbReference type="ChEBI" id="CHEBI:15377"/>
        <dbReference type="ChEBI" id="CHEBI:15378"/>
        <dbReference type="ChEBI" id="CHEBI:30616"/>
        <dbReference type="ChEBI" id="CHEBI:43474"/>
        <dbReference type="ChEBI" id="CHEBI:456216"/>
        <dbReference type="EC" id="3.6.4.13"/>
    </reaction>
</comment>
<evidence type="ECO:0000256" key="8">
    <source>
        <dbReference type="ARBA" id="ARBA00022884"/>
    </source>
</evidence>
<comment type="similarity">
    <text evidence="2">Belongs to the helicase family.</text>
</comment>
<dbReference type="GO" id="GO:0045025">
    <property type="term" value="C:mitochondrial degradosome"/>
    <property type="evidence" value="ECO:0007669"/>
    <property type="project" value="TreeGrafter"/>
</dbReference>
<dbReference type="SUPFAM" id="SSF52540">
    <property type="entry name" value="P-loop containing nucleoside triphosphate hydrolases"/>
    <property type="match status" value="1"/>
</dbReference>
<dbReference type="EC" id="3.6.4.13" evidence="3"/>
<keyword evidence="4" id="KW-0547">Nucleotide-binding</keyword>
<keyword evidence="9" id="KW-0809">Transit peptide</keyword>
<dbReference type="InterPro" id="IPR014001">
    <property type="entry name" value="Helicase_ATP-bd"/>
</dbReference>
<dbReference type="SMART" id="SM00487">
    <property type="entry name" value="DEXDc"/>
    <property type="match status" value="1"/>
</dbReference>
<dbReference type="InterPro" id="IPR055206">
    <property type="entry name" value="DEXQc_SUV3"/>
</dbReference>
<dbReference type="Gene3D" id="3.40.50.300">
    <property type="entry name" value="P-loop containing nucleotide triphosphate hydrolases"/>
    <property type="match status" value="2"/>
</dbReference>
<dbReference type="EMBL" id="CP059273">
    <property type="protein sequence ID" value="QLQ81902.1"/>
    <property type="molecule type" value="Genomic_DNA"/>
</dbReference>
<sequence>MIYTTLVVKMSKHLGLAMFRRLSLPIAVIHRCFRRTSLPRYHNRNISARIFEDESWLVTKPKLSNLPKDATKKSSLVQYEFTGLKPTSLYHRDPTFKGLLDRSIQHIYNEKVTAESTEDNSKFLAWLKLRDYLYEGLKDPKLTTNKENYQPTLRQTVRPTEPSKLILQLLKVDEIEDSVWNRVISQINTITEQDKYVYLLRQMFDYIYGQEIVPKITQTREISGSHDVDISNPTEWFPEARKMKRHIIMHIGPTNSGKTYNALQKLKNADRGYYAGPLRLLAREIYDRFQEEGVRCNLLTGEEVIQDLDAAGNPAGITSGTVEMVPLTQNYDVVVLDEIQMMADADRGWAWTHALLGVRAREVHLCGEKSTLPVVKKIASMAGDRLTINEYKRLGELEVETTVLKKGLKSLRKGDCVVAFSKKKILDLKLKIERETNLRVAVIYGSLPPETRIQQAKLFNTGEYEVLVASDAIGMGLNLSIDRVIFTTDLKFNGQEMVDLTSSNLKQIGGRAGRFKANTSNGEIPKGSITALEPRVLNSVRRGIEAPISYLQTAVIWPTDEICAGVATKFPPGTPTSTILKTIAFQLEQRSDKLFTLSDLKNRLSVLQVFEHMDNLPFLEKLRLSNAPVKDLTMVKRAFYKFCETIAKRQTRGLLSYPFPFEVLDFRCIEDEKFTLELYESLYNIIMIYFWLSNRYPNFFIDLESARDMKYFCELIIFEKLDRMKKNPYDKKGPMTTRQGSHYMPKTSYSRRPSNNFNNRY</sequence>
<keyword evidence="7" id="KW-0067">ATP-binding</keyword>
<evidence type="ECO:0000256" key="3">
    <source>
        <dbReference type="ARBA" id="ARBA00012552"/>
    </source>
</evidence>
<evidence type="ECO:0000259" key="15">
    <source>
        <dbReference type="PROSITE" id="PS51194"/>
    </source>
</evidence>
<dbReference type="PROSITE" id="PS51194">
    <property type="entry name" value="HELICASE_CTER"/>
    <property type="match status" value="1"/>
</dbReference>
<evidence type="ECO:0000256" key="13">
    <source>
        <dbReference type="SAM" id="MobiDB-lite"/>
    </source>
</evidence>